<feature type="transmembrane region" description="Helical" evidence="1">
    <location>
        <begin position="268"/>
        <end position="285"/>
    </location>
</feature>
<reference evidence="2" key="2">
    <citation type="submission" date="2023-06" db="EMBL/GenBank/DDBJ databases">
        <authorList>
            <consortium name="Lawrence Berkeley National Laboratory"/>
            <person name="Haridas S."/>
            <person name="Hensen N."/>
            <person name="Bonometti L."/>
            <person name="Westerberg I."/>
            <person name="Brannstrom I.O."/>
            <person name="Guillou S."/>
            <person name="Cros-Aarteil S."/>
            <person name="Calhoun S."/>
            <person name="Kuo A."/>
            <person name="Mondo S."/>
            <person name="Pangilinan J."/>
            <person name="Riley R."/>
            <person name="Labutti K."/>
            <person name="Andreopoulos B."/>
            <person name="Lipzen A."/>
            <person name="Chen C."/>
            <person name="Yanf M."/>
            <person name="Daum C."/>
            <person name="Ng V."/>
            <person name="Clum A."/>
            <person name="Steindorff A."/>
            <person name="Ohm R."/>
            <person name="Martin F."/>
            <person name="Silar P."/>
            <person name="Natvig D."/>
            <person name="Lalanne C."/>
            <person name="Gautier V."/>
            <person name="Ament-Velasquez S.L."/>
            <person name="Kruys A."/>
            <person name="Hutchinson M.I."/>
            <person name="Powell A.J."/>
            <person name="Barry K."/>
            <person name="Miller A.N."/>
            <person name="Grigoriev I.V."/>
            <person name="Debuchy R."/>
            <person name="Gladieux P."/>
            <person name="Thoren M.H."/>
            <person name="Johannesson H."/>
        </authorList>
    </citation>
    <scope>NUCLEOTIDE SEQUENCE</scope>
    <source>
        <strain evidence="2">CBS 955.72</strain>
    </source>
</reference>
<organism evidence="2 3">
    <name type="scientific">Lasiosphaeria hispida</name>
    <dbReference type="NCBI Taxonomy" id="260671"/>
    <lineage>
        <taxon>Eukaryota</taxon>
        <taxon>Fungi</taxon>
        <taxon>Dikarya</taxon>
        <taxon>Ascomycota</taxon>
        <taxon>Pezizomycotina</taxon>
        <taxon>Sordariomycetes</taxon>
        <taxon>Sordariomycetidae</taxon>
        <taxon>Sordariales</taxon>
        <taxon>Lasiosphaeriaceae</taxon>
        <taxon>Lasiosphaeria</taxon>
    </lineage>
</organism>
<comment type="caution">
    <text evidence="2">The sequence shown here is derived from an EMBL/GenBank/DDBJ whole genome shotgun (WGS) entry which is preliminary data.</text>
</comment>
<reference evidence="2" key="1">
    <citation type="journal article" date="2023" name="Mol. Phylogenet. Evol.">
        <title>Genome-scale phylogeny and comparative genomics of the fungal order Sordariales.</title>
        <authorList>
            <person name="Hensen N."/>
            <person name="Bonometti L."/>
            <person name="Westerberg I."/>
            <person name="Brannstrom I.O."/>
            <person name="Guillou S."/>
            <person name="Cros-Aarteil S."/>
            <person name="Calhoun S."/>
            <person name="Haridas S."/>
            <person name="Kuo A."/>
            <person name="Mondo S."/>
            <person name="Pangilinan J."/>
            <person name="Riley R."/>
            <person name="LaButti K."/>
            <person name="Andreopoulos B."/>
            <person name="Lipzen A."/>
            <person name="Chen C."/>
            <person name="Yan M."/>
            <person name="Daum C."/>
            <person name="Ng V."/>
            <person name="Clum A."/>
            <person name="Steindorff A."/>
            <person name="Ohm R.A."/>
            <person name="Martin F."/>
            <person name="Silar P."/>
            <person name="Natvig D.O."/>
            <person name="Lalanne C."/>
            <person name="Gautier V."/>
            <person name="Ament-Velasquez S.L."/>
            <person name="Kruys A."/>
            <person name="Hutchinson M.I."/>
            <person name="Powell A.J."/>
            <person name="Barry K."/>
            <person name="Miller A.N."/>
            <person name="Grigoriev I.V."/>
            <person name="Debuchy R."/>
            <person name="Gladieux P."/>
            <person name="Hiltunen Thoren M."/>
            <person name="Johannesson H."/>
        </authorList>
    </citation>
    <scope>NUCLEOTIDE SEQUENCE</scope>
    <source>
        <strain evidence="2">CBS 955.72</strain>
    </source>
</reference>
<dbReference type="Proteomes" id="UP001275084">
    <property type="component" value="Unassembled WGS sequence"/>
</dbReference>
<accession>A0AAJ0HNA0</accession>
<sequence>MDRTKSWVIETKPLPSSAPSLDSSKIPRLFDPAAGTDLPCPIPLFDAPALTFVRRRGRFRPEKQVKLRNSLLAAIGLIELANAGDFPANVWNMDPLPIYAIVLMVMGGTLALTMIYFVFKDAILSWQNLCGLRAERRYLWRLRQESQDHHDNASVRTVDCFLHVNFREIGTEVVDRFGMDTLMGFGAFAVGVGTYMAIGGSNPKVFLASNLLTGYIGNSPCALYGLVNLTWSGFVWVRARHHTSATLSGIKGTKIEHMMKIRAMNIKIHSLMNGVTGIVAGAASLATYTHWWAYIILLPCLATFFTANIFFRKRVGYDRPYVQRPVVVDEDSLIAALRYASLSRLKAEGTSCCDTVTMLLGKPASLPALLSFITKNSLFEDFCIRLFRDAGLVAKLFPETPDSVTVHAQNLATIKDEEITRRILVIANEVVNEEALNCFKFQERWLLEALGCYMAIPETQDHSKERAKLQTRRPRPRNAHTDCGRYTNNWLFGGFSVCYGCRVSYVSCQRHNPFKTSSTAYTNLFFCIPNATSQTPHLKRHTLLKTFYASSFNTFPVLTPVAPLSV</sequence>
<keyword evidence="3" id="KW-1185">Reference proteome</keyword>
<gene>
    <name evidence="2" type="ORF">B0T25DRAFT_517256</name>
</gene>
<keyword evidence="1" id="KW-0472">Membrane</keyword>
<protein>
    <recommendedName>
        <fullName evidence="4">Integral membrane protein</fullName>
    </recommendedName>
</protein>
<keyword evidence="1" id="KW-1133">Transmembrane helix</keyword>
<keyword evidence="1" id="KW-0812">Transmembrane</keyword>
<feature type="transmembrane region" description="Helical" evidence="1">
    <location>
        <begin position="65"/>
        <end position="84"/>
    </location>
</feature>
<evidence type="ECO:0000256" key="1">
    <source>
        <dbReference type="SAM" id="Phobius"/>
    </source>
</evidence>
<dbReference type="EMBL" id="JAUIQD010000003">
    <property type="protein sequence ID" value="KAK3357894.1"/>
    <property type="molecule type" value="Genomic_DNA"/>
</dbReference>
<name>A0AAJ0HNA0_9PEZI</name>
<evidence type="ECO:0008006" key="4">
    <source>
        <dbReference type="Google" id="ProtNLM"/>
    </source>
</evidence>
<evidence type="ECO:0000313" key="2">
    <source>
        <dbReference type="EMBL" id="KAK3357894.1"/>
    </source>
</evidence>
<feature type="transmembrane region" description="Helical" evidence="1">
    <location>
        <begin position="291"/>
        <end position="311"/>
    </location>
</feature>
<dbReference type="AlphaFoldDB" id="A0AAJ0HNA0"/>
<feature type="transmembrane region" description="Helical" evidence="1">
    <location>
        <begin position="96"/>
        <end position="119"/>
    </location>
</feature>
<proteinExistence type="predicted"/>
<evidence type="ECO:0000313" key="3">
    <source>
        <dbReference type="Proteomes" id="UP001275084"/>
    </source>
</evidence>